<feature type="transmembrane region" description="Helical" evidence="1">
    <location>
        <begin position="12"/>
        <end position="32"/>
    </location>
</feature>
<dbReference type="RefSeq" id="WP_267991191.1">
    <property type="nucleotide sequence ID" value="NZ_JAPJZI010000001.1"/>
</dbReference>
<name>A0A9X3ZHL6_9HYPH</name>
<keyword evidence="3" id="KW-1185">Reference proteome</keyword>
<comment type="caution">
    <text evidence="2">The sequence shown here is derived from an EMBL/GenBank/DDBJ whole genome shotgun (WGS) entry which is preliminary data.</text>
</comment>
<feature type="transmembrane region" description="Helical" evidence="1">
    <location>
        <begin position="77"/>
        <end position="99"/>
    </location>
</feature>
<proteinExistence type="predicted"/>
<keyword evidence="1" id="KW-1133">Transmembrane helix</keyword>
<dbReference type="EMBL" id="JAPJZI010000001">
    <property type="protein sequence ID" value="MDA5399772.1"/>
    <property type="molecule type" value="Genomic_DNA"/>
</dbReference>
<dbReference type="Proteomes" id="UP001151234">
    <property type="component" value="Unassembled WGS sequence"/>
</dbReference>
<dbReference type="AlphaFoldDB" id="A0A9X3ZHL6"/>
<gene>
    <name evidence="2" type="ORF">OQ273_14420</name>
</gene>
<protein>
    <submittedName>
        <fullName evidence="2">Uncharacterized protein</fullName>
    </submittedName>
</protein>
<evidence type="ECO:0000256" key="1">
    <source>
        <dbReference type="SAM" id="Phobius"/>
    </source>
</evidence>
<keyword evidence="1" id="KW-0472">Membrane</keyword>
<feature type="transmembrane region" description="Helical" evidence="1">
    <location>
        <begin position="105"/>
        <end position="125"/>
    </location>
</feature>
<reference evidence="2" key="1">
    <citation type="submission" date="2022-11" db="EMBL/GenBank/DDBJ databases">
        <title>Draft genome sequence of Hoeflea poritis E7-10 and Hoeflea prorocentri PM5-8, separated from scleractinian coral Porites lutea and marine dinoflagellate.</title>
        <authorList>
            <person name="Zhang G."/>
            <person name="Wei Q."/>
            <person name="Cai L."/>
        </authorList>
    </citation>
    <scope>NUCLEOTIDE SEQUENCE</scope>
    <source>
        <strain evidence="2">PM5-8</strain>
    </source>
</reference>
<evidence type="ECO:0000313" key="2">
    <source>
        <dbReference type="EMBL" id="MDA5399772.1"/>
    </source>
</evidence>
<evidence type="ECO:0000313" key="3">
    <source>
        <dbReference type="Proteomes" id="UP001151234"/>
    </source>
</evidence>
<keyword evidence="1" id="KW-0812">Transmembrane</keyword>
<organism evidence="2 3">
    <name type="scientific">Hoeflea prorocentri</name>
    <dbReference type="NCBI Taxonomy" id="1922333"/>
    <lineage>
        <taxon>Bacteria</taxon>
        <taxon>Pseudomonadati</taxon>
        <taxon>Pseudomonadota</taxon>
        <taxon>Alphaproteobacteria</taxon>
        <taxon>Hyphomicrobiales</taxon>
        <taxon>Rhizobiaceae</taxon>
        <taxon>Hoeflea</taxon>
    </lineage>
</organism>
<accession>A0A9X3ZHL6</accession>
<sequence>MQLAGLEGVGAGLAALGFWFFIAAVIIAGIWYDIAKRRTQHETLRRIVESGQAIDEDVLDKVLASTTGGGARLERELMVYGLISLFVAPGIAVLAWLVSLQYAPAFYPILGAAFLVGFAAFGLIASARYVARRDGQGDDTRSGRLGR</sequence>